<dbReference type="AlphaFoldDB" id="A0A0K6IH57"/>
<dbReference type="SUPFAM" id="SSF53850">
    <property type="entry name" value="Periplasmic binding protein-like II"/>
    <property type="match status" value="1"/>
</dbReference>
<dbReference type="PANTHER" id="PTHR38834">
    <property type="entry name" value="PERIPLASMIC SUBSTRATE BINDING PROTEIN FAMILY 3"/>
    <property type="match status" value="1"/>
</dbReference>
<dbReference type="RefSeq" id="WP_082443664.1">
    <property type="nucleotide sequence ID" value="NZ_CYHG01000001.1"/>
</dbReference>
<evidence type="ECO:0000259" key="1">
    <source>
        <dbReference type="SMART" id="SM00062"/>
    </source>
</evidence>
<dbReference type="Proteomes" id="UP000182769">
    <property type="component" value="Unassembled WGS sequence"/>
</dbReference>
<evidence type="ECO:0000313" key="3">
    <source>
        <dbReference type="Proteomes" id="UP000182769"/>
    </source>
</evidence>
<sequence>MMTKRLFTLFISYLGLYSAGLLYAEEDLTFYVVDYPPYLMAENEASEVTGVDIDVTRAAFASQNVSVNFKLMPWKRIVKSMEQGLIAGTISCSNRPDREGFMLFSDSISAVRRVVVSARELNTSNIHTLQDLSNFSVVSVEGWGMQKQLETLKIEHQTAPDLASAIKAVRYRNIDLLYMAEYPALFYIKQLGIEQDLKVTPVTNEAVLPLHVCISKYYPNADTILTTVNEGLLHIKESGQYEQIRSNYLQSN</sequence>
<dbReference type="STRING" id="1137284.GCA_001418205_00474"/>
<reference evidence="3" key="1">
    <citation type="submission" date="2015-08" db="EMBL/GenBank/DDBJ databases">
        <authorList>
            <person name="Varghese N."/>
        </authorList>
    </citation>
    <scope>NUCLEOTIDE SEQUENCE [LARGE SCALE GENOMIC DNA]</scope>
    <source>
        <strain evidence="3">JCM 18476</strain>
    </source>
</reference>
<accession>A0A0K6IH57</accession>
<proteinExistence type="predicted"/>
<dbReference type="OrthoDB" id="7354650at2"/>
<dbReference type="EMBL" id="CYHG01000001">
    <property type="protein sequence ID" value="CUB02632.1"/>
    <property type="molecule type" value="Genomic_DNA"/>
</dbReference>
<feature type="domain" description="Solute-binding protein family 3/N-terminal" evidence="1">
    <location>
        <begin position="27"/>
        <end position="252"/>
    </location>
</feature>
<protein>
    <submittedName>
        <fullName evidence="2">Amino acid ABC transporter substrate-binding protein, PAAT family (TC 3.A.1.3.-)</fullName>
    </submittedName>
</protein>
<evidence type="ECO:0000313" key="2">
    <source>
        <dbReference type="EMBL" id="CUB02632.1"/>
    </source>
</evidence>
<gene>
    <name evidence="2" type="ORF">Ga0061065_101472</name>
</gene>
<dbReference type="Gene3D" id="3.40.190.10">
    <property type="entry name" value="Periplasmic binding protein-like II"/>
    <property type="match status" value="2"/>
</dbReference>
<organism evidence="2 3">
    <name type="scientific">Marinomonas fungiae</name>
    <dbReference type="NCBI Taxonomy" id="1137284"/>
    <lineage>
        <taxon>Bacteria</taxon>
        <taxon>Pseudomonadati</taxon>
        <taxon>Pseudomonadota</taxon>
        <taxon>Gammaproteobacteria</taxon>
        <taxon>Oceanospirillales</taxon>
        <taxon>Oceanospirillaceae</taxon>
        <taxon>Marinomonas</taxon>
    </lineage>
</organism>
<keyword evidence="3" id="KW-1185">Reference proteome</keyword>
<dbReference type="SMART" id="SM00062">
    <property type="entry name" value="PBPb"/>
    <property type="match status" value="1"/>
</dbReference>
<dbReference type="PANTHER" id="PTHR38834:SF3">
    <property type="entry name" value="SOLUTE-BINDING PROTEIN FAMILY 3_N-TERMINAL DOMAIN-CONTAINING PROTEIN"/>
    <property type="match status" value="1"/>
</dbReference>
<dbReference type="InterPro" id="IPR001638">
    <property type="entry name" value="Solute-binding_3/MltF_N"/>
</dbReference>
<name>A0A0K6IH57_9GAMM</name>
<dbReference type="Pfam" id="PF00497">
    <property type="entry name" value="SBP_bac_3"/>
    <property type="match status" value="1"/>
</dbReference>